<evidence type="ECO:0000313" key="2">
    <source>
        <dbReference type="RefSeq" id="XP_015602203.2"/>
    </source>
</evidence>
<organism evidence="1 2">
    <name type="scientific">Cephus cinctus</name>
    <name type="common">Wheat stem sawfly</name>
    <dbReference type="NCBI Taxonomy" id="211228"/>
    <lineage>
        <taxon>Eukaryota</taxon>
        <taxon>Metazoa</taxon>
        <taxon>Ecdysozoa</taxon>
        <taxon>Arthropoda</taxon>
        <taxon>Hexapoda</taxon>
        <taxon>Insecta</taxon>
        <taxon>Pterygota</taxon>
        <taxon>Neoptera</taxon>
        <taxon>Endopterygota</taxon>
        <taxon>Hymenoptera</taxon>
        <taxon>Cephoidea</taxon>
        <taxon>Cephidae</taxon>
        <taxon>Cephus</taxon>
    </lineage>
</organism>
<proteinExistence type="predicted"/>
<reference evidence="2" key="1">
    <citation type="submission" date="2025-08" db="UniProtKB">
        <authorList>
            <consortium name="RefSeq"/>
        </authorList>
    </citation>
    <scope>IDENTIFICATION</scope>
</reference>
<sequence>MQWASWNLCPIIYSSYMSDTDILRLIPSFIRITDSYKRWRYSSVRFNMNICQIMDGRGRTFLLLEIFFCLVVFASTGENKQNCSQVLCPGPLTYYEDVECIPVYKNKGDCCAYKYNCDHLNARSRNKCYIKHRSYEIDEPYGYDDNSPCNLACYCGNGTTSARFVCAIADCFFPPVDDGCYLDRNVSQCCPGSVICPKNGSKIPECVVDGVTYKGGEFFKPKNEPRKRCSCREGYTGDNVEPFCITTSSRCSTDIYYNEDIANKCAPIYESDQNPATSCSPSWRCQNANDTVIPNPNGPTPHEENCSGGKDLTCKFGNLTMNLGDELNQGTDYTSVCVRCVCEVPPTPTCKRLNDNECNSANNSPA</sequence>
<gene>
    <name evidence="2" type="primary">LOC107271103</name>
</gene>
<dbReference type="GeneID" id="107271103"/>
<name>A0AAJ7C575_CEPCN</name>
<dbReference type="KEGG" id="ccin:107271103"/>
<accession>A0AAJ7C575</accession>
<dbReference type="Proteomes" id="UP000694920">
    <property type="component" value="Unplaced"/>
</dbReference>
<dbReference type="AlphaFoldDB" id="A0AAJ7C575"/>
<keyword evidence="1" id="KW-1185">Reference proteome</keyword>
<dbReference type="RefSeq" id="XP_015602203.2">
    <property type="nucleotide sequence ID" value="XM_015746717.2"/>
</dbReference>
<evidence type="ECO:0000313" key="1">
    <source>
        <dbReference type="Proteomes" id="UP000694920"/>
    </source>
</evidence>
<protein>
    <submittedName>
        <fullName evidence="2">Uncharacterized protein LOC107271103</fullName>
    </submittedName>
</protein>